<keyword evidence="2" id="KW-1185">Reference proteome</keyword>
<dbReference type="EMBL" id="KN818253">
    <property type="protein sequence ID" value="KIL64028.1"/>
    <property type="molecule type" value="Genomic_DNA"/>
</dbReference>
<dbReference type="InParanoid" id="A0A0C2X5N1"/>
<protein>
    <submittedName>
        <fullName evidence="1">Uncharacterized protein</fullName>
    </submittedName>
</protein>
<proteinExistence type="predicted"/>
<dbReference type="Proteomes" id="UP000054549">
    <property type="component" value="Unassembled WGS sequence"/>
</dbReference>
<dbReference type="HOGENOM" id="CLU_2867202_0_0_1"/>
<evidence type="ECO:0000313" key="2">
    <source>
        <dbReference type="Proteomes" id="UP000054549"/>
    </source>
</evidence>
<sequence>MLASLVLVMDCHAIALSNSHLTQAARHAFVMLWALLRANASSTFPLTLPPTSTPSNLPMSTPTI</sequence>
<evidence type="ECO:0000313" key="1">
    <source>
        <dbReference type="EMBL" id="KIL64028.1"/>
    </source>
</evidence>
<organism evidence="1 2">
    <name type="scientific">Amanita muscaria (strain Koide BX008)</name>
    <dbReference type="NCBI Taxonomy" id="946122"/>
    <lineage>
        <taxon>Eukaryota</taxon>
        <taxon>Fungi</taxon>
        <taxon>Dikarya</taxon>
        <taxon>Basidiomycota</taxon>
        <taxon>Agaricomycotina</taxon>
        <taxon>Agaricomycetes</taxon>
        <taxon>Agaricomycetidae</taxon>
        <taxon>Agaricales</taxon>
        <taxon>Pluteineae</taxon>
        <taxon>Amanitaceae</taxon>
        <taxon>Amanita</taxon>
    </lineage>
</organism>
<gene>
    <name evidence="1" type="ORF">M378DRAFT_163744</name>
</gene>
<dbReference type="AlphaFoldDB" id="A0A0C2X5N1"/>
<name>A0A0C2X5N1_AMAMK</name>
<reference evidence="1 2" key="1">
    <citation type="submission" date="2014-04" db="EMBL/GenBank/DDBJ databases">
        <title>Evolutionary Origins and Diversification of the Mycorrhizal Mutualists.</title>
        <authorList>
            <consortium name="DOE Joint Genome Institute"/>
            <consortium name="Mycorrhizal Genomics Consortium"/>
            <person name="Kohler A."/>
            <person name="Kuo A."/>
            <person name="Nagy L.G."/>
            <person name="Floudas D."/>
            <person name="Copeland A."/>
            <person name="Barry K.W."/>
            <person name="Cichocki N."/>
            <person name="Veneault-Fourrey C."/>
            <person name="LaButti K."/>
            <person name="Lindquist E.A."/>
            <person name="Lipzen A."/>
            <person name="Lundell T."/>
            <person name="Morin E."/>
            <person name="Murat C."/>
            <person name="Riley R."/>
            <person name="Ohm R."/>
            <person name="Sun H."/>
            <person name="Tunlid A."/>
            <person name="Henrissat B."/>
            <person name="Grigoriev I.V."/>
            <person name="Hibbett D.S."/>
            <person name="Martin F."/>
        </authorList>
    </citation>
    <scope>NUCLEOTIDE SEQUENCE [LARGE SCALE GENOMIC DNA]</scope>
    <source>
        <strain evidence="1 2">Koide BX008</strain>
    </source>
</reference>
<accession>A0A0C2X5N1</accession>